<protein>
    <recommendedName>
        <fullName evidence="4">2-amino-4-hydroxy-6-hydroxymethyldihydropteridine pyrophosphokinase</fullName>
        <ecNumber evidence="3">2.7.6.3</ecNumber>
    </recommendedName>
    <alternativeName>
        <fullName evidence="11">6-hydroxymethyl-7,8-dihydropterin pyrophosphokinase</fullName>
    </alternativeName>
    <alternativeName>
        <fullName evidence="12">7,8-dihydro-6-hydroxymethylpterin-pyrophosphokinase</fullName>
    </alternativeName>
</protein>
<dbReference type="GO" id="GO:0003848">
    <property type="term" value="F:2-amino-4-hydroxy-6-hydroxymethyldihydropteridine diphosphokinase activity"/>
    <property type="evidence" value="ECO:0007669"/>
    <property type="project" value="UniProtKB-EC"/>
</dbReference>
<keyword evidence="7" id="KW-0418">Kinase</keyword>
<dbReference type="PANTHER" id="PTHR43071:SF1">
    <property type="entry name" value="2-AMINO-4-HYDROXY-6-HYDROXYMETHYLDIHYDROPTERIDINE PYROPHOSPHOKINASE"/>
    <property type="match status" value="1"/>
</dbReference>
<comment type="function">
    <text evidence="10">Catalyzes the transfer of pyrophosphate from adenosine triphosphate (ATP) to 6-hydroxymethyl-7,8-dihydropterin, an enzymatic step in folate biosynthesis pathway.</text>
</comment>
<dbReference type="Pfam" id="PF01288">
    <property type="entry name" value="HPPK"/>
    <property type="match status" value="1"/>
</dbReference>
<dbReference type="GO" id="GO:0046654">
    <property type="term" value="P:tetrahydrofolate biosynthetic process"/>
    <property type="evidence" value="ECO:0007669"/>
    <property type="project" value="UniProtKB-UniPathway"/>
</dbReference>
<evidence type="ECO:0000256" key="4">
    <source>
        <dbReference type="ARBA" id="ARBA00016218"/>
    </source>
</evidence>
<comment type="pathway">
    <text evidence="1">Cofactor biosynthesis; tetrahydrofolate biosynthesis; 2-amino-4-hydroxy-6-hydroxymethyl-7,8-dihydropteridine diphosphate from 7,8-dihydroneopterin triphosphate: step 4/4.</text>
</comment>
<evidence type="ECO:0000256" key="10">
    <source>
        <dbReference type="ARBA" id="ARBA00029409"/>
    </source>
</evidence>
<reference evidence="13 14" key="1">
    <citation type="journal article" date="2016" name="J. Zhejiang Univ. Sci. B">
        <title>Antibiotic resistance mechanisms of Myroides sp.</title>
        <authorList>
            <person name="Hu S."/>
            <person name="Yuan S."/>
            <person name="Qu H."/>
            <person name="Jiang T."/>
            <person name="Zhou Y."/>
            <person name="Wang M."/>
            <person name="Ming D."/>
        </authorList>
    </citation>
    <scope>NUCLEOTIDE SEQUENCE [LARGE SCALE GENOMIC DNA]</scope>
    <source>
        <strain evidence="13 14">PR63039</strain>
    </source>
</reference>
<proteinExistence type="inferred from homology"/>
<dbReference type="InterPro" id="IPR035907">
    <property type="entry name" value="Hppk_sf"/>
</dbReference>
<dbReference type="GO" id="GO:0046656">
    <property type="term" value="P:folic acid biosynthetic process"/>
    <property type="evidence" value="ECO:0007669"/>
    <property type="project" value="UniProtKB-KW"/>
</dbReference>
<dbReference type="EC" id="2.7.6.3" evidence="3"/>
<evidence type="ECO:0000256" key="8">
    <source>
        <dbReference type="ARBA" id="ARBA00022840"/>
    </source>
</evidence>
<dbReference type="GO" id="GO:0016301">
    <property type="term" value="F:kinase activity"/>
    <property type="evidence" value="ECO:0007669"/>
    <property type="project" value="UniProtKB-KW"/>
</dbReference>
<evidence type="ECO:0000256" key="7">
    <source>
        <dbReference type="ARBA" id="ARBA00022777"/>
    </source>
</evidence>
<keyword evidence="6" id="KW-0547">Nucleotide-binding</keyword>
<dbReference type="Gene3D" id="3.40.50.300">
    <property type="entry name" value="P-loop containing nucleotide triphosphate hydrolases"/>
    <property type="match status" value="1"/>
</dbReference>
<dbReference type="PANTHER" id="PTHR43071">
    <property type="entry name" value="2-AMINO-4-HYDROXY-6-HYDROXYMETHYLDIHYDROPTERIDINE PYROPHOSPHOKINASE"/>
    <property type="match status" value="1"/>
</dbReference>
<dbReference type="CDD" id="cd00483">
    <property type="entry name" value="HPPK"/>
    <property type="match status" value="1"/>
</dbReference>
<evidence type="ECO:0000313" key="14">
    <source>
        <dbReference type="Proteomes" id="UP000069030"/>
    </source>
</evidence>
<name>A0A0S7ED06_9FLAO</name>
<evidence type="ECO:0000256" key="6">
    <source>
        <dbReference type="ARBA" id="ARBA00022741"/>
    </source>
</evidence>
<evidence type="ECO:0000313" key="13">
    <source>
        <dbReference type="EMBL" id="ALU26198.1"/>
    </source>
</evidence>
<dbReference type="Proteomes" id="UP000069030">
    <property type="component" value="Chromosome"/>
</dbReference>
<keyword evidence="5" id="KW-0808">Transferase</keyword>
<evidence type="ECO:0000256" key="5">
    <source>
        <dbReference type="ARBA" id="ARBA00022679"/>
    </source>
</evidence>
<dbReference type="eggNOG" id="COG1428">
    <property type="taxonomic scope" value="Bacteria"/>
</dbReference>
<dbReference type="Pfam" id="PF01712">
    <property type="entry name" value="dNK"/>
    <property type="match status" value="1"/>
</dbReference>
<dbReference type="AlphaFoldDB" id="A0A0S7ED06"/>
<dbReference type="RefSeq" id="WP_006257288.1">
    <property type="nucleotide sequence ID" value="NZ_BCMQ01000013.1"/>
</dbReference>
<comment type="similarity">
    <text evidence="2">Belongs to the HPPK family.</text>
</comment>
<evidence type="ECO:0000256" key="2">
    <source>
        <dbReference type="ARBA" id="ARBA00005810"/>
    </source>
</evidence>
<keyword evidence="9" id="KW-0289">Folate biosynthesis</keyword>
<dbReference type="GO" id="GO:0005524">
    <property type="term" value="F:ATP binding"/>
    <property type="evidence" value="ECO:0007669"/>
    <property type="project" value="UniProtKB-KW"/>
</dbReference>
<accession>A0A0S7ED06</accession>
<dbReference type="SUPFAM" id="SSF52540">
    <property type="entry name" value="P-loop containing nucleoside triphosphate hydrolases"/>
    <property type="match status" value="1"/>
</dbReference>
<dbReference type="Gene3D" id="3.30.70.560">
    <property type="entry name" value="7,8-Dihydro-6-hydroxymethylpterin-pyrophosphokinase HPPK"/>
    <property type="match status" value="1"/>
</dbReference>
<organism evidence="13 14">
    <name type="scientific">Myroides odoratimimus</name>
    <dbReference type="NCBI Taxonomy" id="76832"/>
    <lineage>
        <taxon>Bacteria</taxon>
        <taxon>Pseudomonadati</taxon>
        <taxon>Bacteroidota</taxon>
        <taxon>Flavobacteriia</taxon>
        <taxon>Flavobacteriales</taxon>
        <taxon>Flavobacteriaceae</taxon>
        <taxon>Myroides</taxon>
    </lineage>
</organism>
<evidence type="ECO:0000256" key="9">
    <source>
        <dbReference type="ARBA" id="ARBA00022909"/>
    </source>
</evidence>
<dbReference type="InterPro" id="IPR031314">
    <property type="entry name" value="DNK_dom"/>
</dbReference>
<dbReference type="eggNOG" id="COG0801">
    <property type="taxonomic scope" value="Bacteria"/>
</dbReference>
<sequence>MFTQNQIVLSIGSNQGDKLSNIEKSIELINKHIGTVIKISPIYEFPAWGFESDPFFNCAVLLHSTLKAETVILKVLEIEQVLGRIRPQHTVGYSARLIDIDIISFNQEVYNTDNLSVPHPLMQDRQFVLQPCADLNLEWAHPILKQSFKELLNSCKDKTSFKIVGEIKSPILQYGFTHVNFIAIEGNIGAGKTTLTNRISEDFNAKNILEGFADNPFLPKFYKDATRYAFPLEMSFLADRYSQLSDDLAQFDLFKEFIIADYYIYKSIIFAQITLEEDEFKLYQQIFEIMYKETPKPDLYVYLYQNTDRLLENIQKRGRSYESEIPGTYLDQVNQGYFNYIKTMPADKVLIIDISDLDFVANQEDYIYILDKIQHKLVKHDE</sequence>
<dbReference type="NCBIfam" id="TIGR01498">
    <property type="entry name" value="folK"/>
    <property type="match status" value="1"/>
</dbReference>
<dbReference type="InterPro" id="IPR027417">
    <property type="entry name" value="P-loop_NTPase"/>
</dbReference>
<dbReference type="KEGG" id="mod:AS202_08580"/>
<dbReference type="InterPro" id="IPR000550">
    <property type="entry name" value="Hppk"/>
</dbReference>
<gene>
    <name evidence="13" type="ORF">AS202_08580</name>
</gene>
<evidence type="ECO:0000256" key="11">
    <source>
        <dbReference type="ARBA" id="ARBA00029766"/>
    </source>
</evidence>
<dbReference type="EMBL" id="CP013690">
    <property type="protein sequence ID" value="ALU26198.1"/>
    <property type="molecule type" value="Genomic_DNA"/>
</dbReference>
<keyword evidence="8" id="KW-0067">ATP-binding</keyword>
<evidence type="ECO:0000256" key="1">
    <source>
        <dbReference type="ARBA" id="ARBA00005051"/>
    </source>
</evidence>
<dbReference type="GeneID" id="66974854"/>
<dbReference type="SUPFAM" id="SSF55083">
    <property type="entry name" value="6-hydroxymethyl-7,8-dihydropterin pyrophosphokinase, HPPK"/>
    <property type="match status" value="1"/>
</dbReference>
<dbReference type="CDD" id="cd01673">
    <property type="entry name" value="dNK"/>
    <property type="match status" value="1"/>
</dbReference>
<evidence type="ECO:0000256" key="12">
    <source>
        <dbReference type="ARBA" id="ARBA00033413"/>
    </source>
</evidence>
<evidence type="ECO:0000256" key="3">
    <source>
        <dbReference type="ARBA" id="ARBA00013253"/>
    </source>
</evidence>